<dbReference type="Pfam" id="PF00069">
    <property type="entry name" value="Pkinase"/>
    <property type="match status" value="2"/>
</dbReference>
<dbReference type="Gene3D" id="3.30.200.20">
    <property type="entry name" value="Phosphorylase Kinase, domain 1"/>
    <property type="match status" value="1"/>
</dbReference>
<dbReference type="PANTHER" id="PTHR47634:SF9">
    <property type="entry name" value="PROTEIN KINASE DOMAIN-CONTAINING PROTEIN-RELATED"/>
    <property type="match status" value="1"/>
</dbReference>
<evidence type="ECO:0000256" key="7">
    <source>
        <dbReference type="ARBA" id="ARBA00047899"/>
    </source>
</evidence>
<keyword evidence="5 11" id="KW-0418">Kinase</keyword>
<dbReference type="GO" id="GO:0050684">
    <property type="term" value="P:regulation of mRNA processing"/>
    <property type="evidence" value="ECO:0007669"/>
    <property type="project" value="TreeGrafter"/>
</dbReference>
<keyword evidence="2" id="KW-0723">Serine/threonine-protein kinase</keyword>
<dbReference type="GO" id="GO:0004674">
    <property type="term" value="F:protein serine/threonine kinase activity"/>
    <property type="evidence" value="ECO:0007669"/>
    <property type="project" value="UniProtKB-KW"/>
</dbReference>
<evidence type="ECO:0000259" key="10">
    <source>
        <dbReference type="PROSITE" id="PS50011"/>
    </source>
</evidence>
<evidence type="ECO:0000256" key="4">
    <source>
        <dbReference type="ARBA" id="ARBA00022741"/>
    </source>
</evidence>
<keyword evidence="12" id="KW-1185">Reference proteome</keyword>
<evidence type="ECO:0000256" key="9">
    <source>
        <dbReference type="PROSITE-ProRule" id="PRU10141"/>
    </source>
</evidence>
<organism evidence="11 12">
    <name type="scientific">Viridothelium virens</name>
    <name type="common">Speckled blister lichen</name>
    <name type="synonym">Trypethelium virens</name>
    <dbReference type="NCBI Taxonomy" id="1048519"/>
    <lineage>
        <taxon>Eukaryota</taxon>
        <taxon>Fungi</taxon>
        <taxon>Dikarya</taxon>
        <taxon>Ascomycota</taxon>
        <taxon>Pezizomycotina</taxon>
        <taxon>Dothideomycetes</taxon>
        <taxon>Dothideomycetes incertae sedis</taxon>
        <taxon>Trypetheliales</taxon>
        <taxon>Trypetheliaceae</taxon>
        <taxon>Viridothelium</taxon>
    </lineage>
</organism>
<evidence type="ECO:0000256" key="6">
    <source>
        <dbReference type="ARBA" id="ARBA00022840"/>
    </source>
</evidence>
<evidence type="ECO:0000256" key="2">
    <source>
        <dbReference type="ARBA" id="ARBA00022527"/>
    </source>
</evidence>
<dbReference type="InterPro" id="IPR000719">
    <property type="entry name" value="Prot_kinase_dom"/>
</dbReference>
<dbReference type="GO" id="GO:0000245">
    <property type="term" value="P:spliceosomal complex assembly"/>
    <property type="evidence" value="ECO:0007669"/>
    <property type="project" value="TreeGrafter"/>
</dbReference>
<dbReference type="InterPro" id="IPR051334">
    <property type="entry name" value="SRPK"/>
</dbReference>
<dbReference type="AlphaFoldDB" id="A0A6A6HBG0"/>
<evidence type="ECO:0000313" key="12">
    <source>
        <dbReference type="Proteomes" id="UP000800092"/>
    </source>
</evidence>
<gene>
    <name evidence="11" type="ORF">EV356DRAFT_532097</name>
</gene>
<dbReference type="InterPro" id="IPR011009">
    <property type="entry name" value="Kinase-like_dom_sf"/>
</dbReference>
<proteinExistence type="predicted"/>
<evidence type="ECO:0000313" key="11">
    <source>
        <dbReference type="EMBL" id="KAF2235377.1"/>
    </source>
</evidence>
<sequence>MPSDNVKGLLCDVEAEPLARYRQGGYHPVRLGDLFKNGRYRVIHKLGFGGYSTVWAARDEIANRNVALKIETSETFSTSRELEILQICSRSQNEPGSEYISKLLDAFRHDGPNGSHHCLILDILGSNVPAVLDEKFEGASLPREVATAVIKEVLCGLSYLHKQELAHGDIHTGNICFSAPSLAAATEGELLRILGSARIGEVYGQLEQSHTQGIPEYLVWPSHVPVTDVSTRTPIKIIDFGQSFTKSTKPRTLKTPLVLRPPEVLLDDDWDRHVDLWAAGCTIFELITGQPPFDSIMATNETLLQQMIESIGELPPMWQDKVPHDHSQKDTSTLQEWLEELVFDVDHPPEFRQEEVKEIGSLIGQLMRFNPSERISAGEAYRIWNSHFP</sequence>
<comment type="catalytic activity">
    <reaction evidence="8">
        <text>L-seryl-[protein] + ATP = O-phospho-L-seryl-[protein] + ADP + H(+)</text>
        <dbReference type="Rhea" id="RHEA:17989"/>
        <dbReference type="Rhea" id="RHEA-COMP:9863"/>
        <dbReference type="Rhea" id="RHEA-COMP:11604"/>
        <dbReference type="ChEBI" id="CHEBI:15378"/>
        <dbReference type="ChEBI" id="CHEBI:29999"/>
        <dbReference type="ChEBI" id="CHEBI:30616"/>
        <dbReference type="ChEBI" id="CHEBI:83421"/>
        <dbReference type="ChEBI" id="CHEBI:456216"/>
        <dbReference type="EC" id="2.7.11.1"/>
    </reaction>
</comment>
<dbReference type="InterPro" id="IPR017441">
    <property type="entry name" value="Protein_kinase_ATP_BS"/>
</dbReference>
<dbReference type="GO" id="GO:0005524">
    <property type="term" value="F:ATP binding"/>
    <property type="evidence" value="ECO:0007669"/>
    <property type="project" value="UniProtKB-UniRule"/>
</dbReference>
<dbReference type="SUPFAM" id="SSF56112">
    <property type="entry name" value="Protein kinase-like (PK-like)"/>
    <property type="match status" value="1"/>
</dbReference>
<evidence type="ECO:0000256" key="3">
    <source>
        <dbReference type="ARBA" id="ARBA00022679"/>
    </source>
</evidence>
<dbReference type="Proteomes" id="UP000800092">
    <property type="component" value="Unassembled WGS sequence"/>
</dbReference>
<keyword evidence="6 9" id="KW-0067">ATP-binding</keyword>
<dbReference type="PANTHER" id="PTHR47634">
    <property type="entry name" value="PROTEIN KINASE DOMAIN-CONTAINING PROTEIN-RELATED"/>
    <property type="match status" value="1"/>
</dbReference>
<evidence type="ECO:0000256" key="5">
    <source>
        <dbReference type="ARBA" id="ARBA00022777"/>
    </source>
</evidence>
<dbReference type="PROSITE" id="PS50011">
    <property type="entry name" value="PROTEIN_KINASE_DOM"/>
    <property type="match status" value="1"/>
</dbReference>
<evidence type="ECO:0000256" key="8">
    <source>
        <dbReference type="ARBA" id="ARBA00048679"/>
    </source>
</evidence>
<dbReference type="PROSITE" id="PS00107">
    <property type="entry name" value="PROTEIN_KINASE_ATP"/>
    <property type="match status" value="1"/>
</dbReference>
<comment type="catalytic activity">
    <reaction evidence="7">
        <text>L-threonyl-[protein] + ATP = O-phospho-L-threonyl-[protein] + ADP + H(+)</text>
        <dbReference type="Rhea" id="RHEA:46608"/>
        <dbReference type="Rhea" id="RHEA-COMP:11060"/>
        <dbReference type="Rhea" id="RHEA-COMP:11605"/>
        <dbReference type="ChEBI" id="CHEBI:15378"/>
        <dbReference type="ChEBI" id="CHEBI:30013"/>
        <dbReference type="ChEBI" id="CHEBI:30616"/>
        <dbReference type="ChEBI" id="CHEBI:61977"/>
        <dbReference type="ChEBI" id="CHEBI:456216"/>
        <dbReference type="EC" id="2.7.11.1"/>
    </reaction>
</comment>
<protein>
    <recommendedName>
        <fullName evidence="1">non-specific serine/threonine protein kinase</fullName>
        <ecNumber evidence="1">2.7.11.1</ecNumber>
    </recommendedName>
</protein>
<name>A0A6A6HBG0_VIRVR</name>
<dbReference type="EC" id="2.7.11.1" evidence="1"/>
<dbReference type="SMART" id="SM00220">
    <property type="entry name" value="S_TKc"/>
    <property type="match status" value="1"/>
</dbReference>
<keyword evidence="3" id="KW-0808">Transferase</keyword>
<dbReference type="EMBL" id="ML991792">
    <property type="protein sequence ID" value="KAF2235377.1"/>
    <property type="molecule type" value="Genomic_DNA"/>
</dbReference>
<dbReference type="OrthoDB" id="5979581at2759"/>
<reference evidence="11" key="1">
    <citation type="journal article" date="2020" name="Stud. Mycol.">
        <title>101 Dothideomycetes genomes: a test case for predicting lifestyles and emergence of pathogens.</title>
        <authorList>
            <person name="Haridas S."/>
            <person name="Albert R."/>
            <person name="Binder M."/>
            <person name="Bloem J."/>
            <person name="Labutti K."/>
            <person name="Salamov A."/>
            <person name="Andreopoulos B."/>
            <person name="Baker S."/>
            <person name="Barry K."/>
            <person name="Bills G."/>
            <person name="Bluhm B."/>
            <person name="Cannon C."/>
            <person name="Castanera R."/>
            <person name="Culley D."/>
            <person name="Daum C."/>
            <person name="Ezra D."/>
            <person name="Gonzalez J."/>
            <person name="Henrissat B."/>
            <person name="Kuo A."/>
            <person name="Liang C."/>
            <person name="Lipzen A."/>
            <person name="Lutzoni F."/>
            <person name="Magnuson J."/>
            <person name="Mondo S."/>
            <person name="Nolan M."/>
            <person name="Ohm R."/>
            <person name="Pangilinan J."/>
            <person name="Park H.-J."/>
            <person name="Ramirez L."/>
            <person name="Alfaro M."/>
            <person name="Sun H."/>
            <person name="Tritt A."/>
            <person name="Yoshinaga Y."/>
            <person name="Zwiers L.-H."/>
            <person name="Turgeon B."/>
            <person name="Goodwin S."/>
            <person name="Spatafora J."/>
            <person name="Crous P."/>
            <person name="Grigoriev I."/>
        </authorList>
    </citation>
    <scope>NUCLEOTIDE SEQUENCE</scope>
    <source>
        <strain evidence="11">Tuck. ex Michener</strain>
    </source>
</reference>
<evidence type="ECO:0000256" key="1">
    <source>
        <dbReference type="ARBA" id="ARBA00012513"/>
    </source>
</evidence>
<feature type="binding site" evidence="9">
    <location>
        <position position="69"/>
    </location>
    <ligand>
        <name>ATP</name>
        <dbReference type="ChEBI" id="CHEBI:30616"/>
    </ligand>
</feature>
<accession>A0A6A6HBG0</accession>
<keyword evidence="4 9" id="KW-0547">Nucleotide-binding</keyword>
<dbReference type="Gene3D" id="1.10.510.10">
    <property type="entry name" value="Transferase(Phosphotransferase) domain 1"/>
    <property type="match status" value="1"/>
</dbReference>
<feature type="domain" description="Protein kinase" evidence="10">
    <location>
        <begin position="40"/>
        <end position="388"/>
    </location>
</feature>